<dbReference type="Pfam" id="PF13087">
    <property type="entry name" value="AAA_12"/>
    <property type="match status" value="1"/>
</dbReference>
<dbReference type="Pfam" id="PF13086">
    <property type="entry name" value="AAA_11"/>
    <property type="match status" value="1"/>
</dbReference>
<evidence type="ECO:0000259" key="11">
    <source>
        <dbReference type="PROSITE" id="PS51981"/>
    </source>
</evidence>
<dbReference type="Gene3D" id="3.40.50.300">
    <property type="entry name" value="P-loop containing nucleotide triphosphate hydrolases"/>
    <property type="match status" value="3"/>
</dbReference>
<keyword evidence="6" id="KW-0391">Immunity</keyword>
<dbReference type="GO" id="GO:0005737">
    <property type="term" value="C:cytoplasm"/>
    <property type="evidence" value="ECO:0007669"/>
    <property type="project" value="UniProtKB-SubCell"/>
</dbReference>
<evidence type="ECO:0008006" key="13">
    <source>
        <dbReference type="Google" id="ProtNLM"/>
    </source>
</evidence>
<dbReference type="InterPro" id="IPR045055">
    <property type="entry name" value="DNA2/NAM7-like"/>
</dbReference>
<evidence type="ECO:0000313" key="12">
    <source>
        <dbReference type="EMBL" id="TBU27945.1"/>
    </source>
</evidence>
<dbReference type="PANTHER" id="PTHR10887:SF445">
    <property type="entry name" value="NFX1-TYPE ZINC FINGER-CONTAINING PROTEIN 1"/>
    <property type="match status" value="1"/>
</dbReference>
<evidence type="ECO:0000256" key="6">
    <source>
        <dbReference type="ARBA" id="ARBA00022859"/>
    </source>
</evidence>
<evidence type="ECO:0000256" key="1">
    <source>
        <dbReference type="ARBA" id="ARBA00004496"/>
    </source>
</evidence>
<feature type="zinc finger region" description="C3H1-type" evidence="7">
    <location>
        <begin position="8"/>
        <end position="31"/>
    </location>
</feature>
<keyword evidence="5 7" id="KW-0862">Zinc</keyword>
<dbReference type="CDD" id="cd06008">
    <property type="entry name" value="NF-X1-zinc-finger"/>
    <property type="match status" value="1"/>
</dbReference>
<evidence type="ECO:0000256" key="4">
    <source>
        <dbReference type="ARBA" id="ARBA00022771"/>
    </source>
</evidence>
<feature type="domain" description="RZ-type" evidence="11">
    <location>
        <begin position="2159"/>
        <end position="2232"/>
    </location>
</feature>
<feature type="compositionally biased region" description="Low complexity" evidence="9">
    <location>
        <begin position="31"/>
        <end position="51"/>
    </location>
</feature>
<evidence type="ECO:0000256" key="3">
    <source>
        <dbReference type="ARBA" id="ARBA00022723"/>
    </source>
</evidence>
<organism evidence="12">
    <name type="scientific">Dichomitus squalens</name>
    <dbReference type="NCBI Taxonomy" id="114155"/>
    <lineage>
        <taxon>Eukaryota</taxon>
        <taxon>Fungi</taxon>
        <taxon>Dikarya</taxon>
        <taxon>Basidiomycota</taxon>
        <taxon>Agaricomycotina</taxon>
        <taxon>Agaricomycetes</taxon>
        <taxon>Polyporales</taxon>
        <taxon>Polyporaceae</taxon>
        <taxon>Dichomitus</taxon>
    </lineage>
</organism>
<dbReference type="GO" id="GO:0002376">
    <property type="term" value="P:immune system process"/>
    <property type="evidence" value="ECO:0007669"/>
    <property type="project" value="UniProtKB-KW"/>
</dbReference>
<evidence type="ECO:0000259" key="10">
    <source>
        <dbReference type="PROSITE" id="PS50103"/>
    </source>
</evidence>
<dbReference type="PROSITE" id="PS50103">
    <property type="entry name" value="ZF_C3H1"/>
    <property type="match status" value="2"/>
</dbReference>
<dbReference type="PANTHER" id="PTHR10887">
    <property type="entry name" value="DNA2/NAM7 HELICASE FAMILY"/>
    <property type="match status" value="1"/>
</dbReference>
<dbReference type="GO" id="GO:0031380">
    <property type="term" value="C:nuclear RNA-directed RNA polymerase complex"/>
    <property type="evidence" value="ECO:0007669"/>
    <property type="project" value="TreeGrafter"/>
</dbReference>
<feature type="domain" description="C3H1-type" evidence="10">
    <location>
        <begin position="8"/>
        <end position="31"/>
    </location>
</feature>
<feature type="zinc finger region" description="C3H1-type" evidence="7">
    <location>
        <begin position="75"/>
        <end position="103"/>
    </location>
</feature>
<dbReference type="Proteomes" id="UP000292957">
    <property type="component" value="Unassembled WGS sequence"/>
</dbReference>
<evidence type="ECO:0000256" key="5">
    <source>
        <dbReference type="ARBA" id="ARBA00022833"/>
    </source>
</evidence>
<keyword evidence="4 7" id="KW-0863">Zinc-finger</keyword>
<evidence type="ECO:0000256" key="9">
    <source>
        <dbReference type="SAM" id="MobiDB-lite"/>
    </source>
</evidence>
<dbReference type="InterPro" id="IPR041679">
    <property type="entry name" value="DNA2/NAM7-like_C"/>
</dbReference>
<dbReference type="InterPro" id="IPR041677">
    <property type="entry name" value="DNA2/NAM7_AAA_11"/>
</dbReference>
<dbReference type="EMBL" id="ML143426">
    <property type="protein sequence ID" value="TBU27945.1"/>
    <property type="molecule type" value="Genomic_DNA"/>
</dbReference>
<evidence type="ECO:0000256" key="7">
    <source>
        <dbReference type="PROSITE-ProRule" id="PRU00723"/>
    </source>
</evidence>
<accession>A0A4Q9MKI3</accession>
<dbReference type="GO" id="GO:0004386">
    <property type="term" value="F:helicase activity"/>
    <property type="evidence" value="ECO:0007669"/>
    <property type="project" value="InterPro"/>
</dbReference>
<dbReference type="OrthoDB" id="2423195at2759"/>
<gene>
    <name evidence="12" type="ORF">BD311DRAFT_664394</name>
</gene>
<keyword evidence="2" id="KW-0963">Cytoplasm</keyword>
<dbReference type="InterPro" id="IPR000571">
    <property type="entry name" value="Znf_CCCH"/>
</dbReference>
<dbReference type="GO" id="GO:0031048">
    <property type="term" value="P:regulatory ncRNA-mediated heterochromatin formation"/>
    <property type="evidence" value="ECO:0007669"/>
    <property type="project" value="TreeGrafter"/>
</dbReference>
<name>A0A4Q9MKI3_9APHY</name>
<dbReference type="PROSITE" id="PS51981">
    <property type="entry name" value="ZF_RZ"/>
    <property type="match status" value="1"/>
</dbReference>
<reference evidence="12" key="1">
    <citation type="submission" date="2019-01" db="EMBL/GenBank/DDBJ databases">
        <title>Draft genome sequences of three monokaryotic isolates of the white-rot basidiomycete fungus Dichomitus squalens.</title>
        <authorList>
            <consortium name="DOE Joint Genome Institute"/>
            <person name="Lopez S.C."/>
            <person name="Andreopoulos B."/>
            <person name="Pangilinan J."/>
            <person name="Lipzen A."/>
            <person name="Riley R."/>
            <person name="Ahrendt S."/>
            <person name="Ng V."/>
            <person name="Barry K."/>
            <person name="Daum C."/>
            <person name="Grigoriev I.V."/>
            <person name="Hilden K.S."/>
            <person name="Makela M.R."/>
            <person name="de Vries R.P."/>
        </authorList>
    </citation>
    <scope>NUCLEOTIDE SEQUENCE [LARGE SCALE GENOMIC DNA]</scope>
    <source>
        <strain evidence="12">OM18370.1</strain>
    </source>
</reference>
<sequence length="2246" mass="251584">MAQHQRGVCSLYGTPRGCRFGNRCKFSHDLSGSISPRGPSSGPSSPSRSRSQTPAPQTPGRSPSGRGRGGPGLQGVPRNVCQYFWTSGACDRSFECSFRHVRGNGATDAQATAAHQDEDEDGVVDFFSPEGLAASAGSVREDRWHNLNPSEVHNHLKEFVRPGYQFDSAAQVQGFVRLLASVNDRNKAWTTGSAQEFLEFVVGGNLLVRLGDALRFEPVSATYHYGVLSFQRGYFPIFQFFSSDLVLKSTLHKNINLLFAVLKNNHEVVFTTLRTCLFSMIQNRSWKDPSPSLHDENILDGVAVFRTLATVFLQYFNRYKDAIRSNSDIPDFISQFSEWFDTWADGVSISPPRFEDPIASAPLNNRRLTVGHIQEDIDRLIAIVERETGTVLRLRTGPPKSTVTAAQRSQARIAQLAQTYDPPGVLRPDGPRHDNDFLDIEEIRIAPTHDELFCPVQPYLPVFSRDAPHHLPADSMERHLDIQFRLLREELISATRASLAALHDDLLKIWAGNRAKKDKTQLETLIAKNGGSYRTTGRDSVFFQLYTNVEFVGRPPEATRKGVSVGLVLDAPPNGAARDKDSKKRVAYWEHSRRLQGASLVALVAVANRSFRVYLGVVSSYGKDISESAKHEQGRIQVRVSFFDPDVELMALRRDRLCTSKSNFAVLVDNSVMFESVRPFLYKLQTIEPTEIPFSRYIASGGPLTDVQVLPPKYAQAPGFKFKLQSLAQPRRSISDLDVSNPLAVRRARDELKRSSILDPSQAEALVDTLTREVSLIQGPPGTGKSFTAKEILRVLFASRIRPIVLIAYTNHALDHMVTSVLDAEITQKIVRLGTRSADERIAEYTLDKLEKLASEATLNRSMKRQYAKMKELEERLTKTMNSILLPLLTWEKIEQHLDIHYPDHADSLRIPPFWIAEFASQKWAEEDQEGEFQEVTRKGNKKKTVDKTVARTLYGVWRSGSDVHFLQQQPAAPPTSKKGKQVTDLSIQAQSLLANPSAFFDSLGFAGLIPPIPGKNRPLDELLRDPRLWQMSLLERARLADEWEKKIRWLAYTSQQDHYKSLKEEYREACKEHDDMRDEVRRRLLSQTDLIACTTTGAATLTSLLSSIQPKVLMVEEAGQVLEAHILTSLVTSVRHLICIGDPQQLRPTMATFTLSMDSGIGNELYKFDRSLMERLSDVGYPMSQINVQRRMRPTISHFIREILYPKLEDNEIVTRYPPVQGMQKDVYFLNHLNKENGTEDSVSKFNTYEVDMIKDLVLYFLRQGAYSGPGDIAVLCAYLGQLQKVRAALRDLKIAVSVDERDADQLARQGLDEDVEFQEVVVAKHIRLGTVDIFQGQEAKIVIVSLVRNSGQIDTESASIGFLKSANRINVALSRAKHGLFVLGNAANLRKNQIWSTILDEMESRDQIGPAFPIVCPRHPEQVQLVSKPGQLPLYAPAGGCVLPCNARLACGHICPSACHAVLDNHRSVRCMEPCNRTPCPRQHPCSRRCSDDCGRCEFPMYSVTLPCGHTASKVPCHKLQDLHSVQCTKQVLKELPGCEHSAIVACHEDPANAWCSEPCGGTLQCCSRTCKASCSDCRSLTVQRTQPAVGKTSRTYHIGHPCERLLYCQHQCGLDCAREHQCNTKCSQTCRQQCVHHKCAKSCSEPCAPCMEPCQWSCPHFTCPVLCGSICSRLPCDEPCMNLLKCGHLCPSVCGEPCTSQKCVVCLSADGRADIVDFIMQRRLEDVDLSSTDISDRLITLACGHIFTVETLDGHCGMHDYYDIDQMGQFLSTKSPPVNYQTPPTCPTCRGPITALRYGRITKRATLDILEQNVASTMSSALDECSPLISEYANNISDYQQQAKKLAAEAGNEDKSTKRKEISFTENGPLPASAFDLQAMQEVHGIPQEEARAWYQVVKTLVNTYRRVAKVAATRGAHVKAYEAALSTLFRLEMQAIAEDPARATDTPEPMALVIVDRKIGQPPPKADVRFQIEAYFLSLELRSLMAEIARSRIEGLSVTSNDPDVTQHRELWTLFVSFLYDSCIADADKAINIAKNSSASRQAARATVHKLRFAFEAFRWTILCERSALFRAGALDKAERERLCRKVTNYKRLLPQISNLIEQTYIRSRPSQTTADLKKERQWMNENCRTKVEAWERECTKLEEFVENGGFYQPMSTQEREEIVKAFGFSHRGHFYNCENGHTFVITECGGAMEESKCPECNAPIGGSGHRLTTSNTRATEFEAIARRQGSLNGVFDWTRDA</sequence>
<dbReference type="InterPro" id="IPR047187">
    <property type="entry name" value="SF1_C_Upf1"/>
</dbReference>
<keyword evidence="8" id="KW-0175">Coiled coil</keyword>
<evidence type="ECO:0000256" key="8">
    <source>
        <dbReference type="SAM" id="Coils"/>
    </source>
</evidence>
<dbReference type="CDD" id="cd18808">
    <property type="entry name" value="SF1_C_Upf1"/>
    <property type="match status" value="1"/>
</dbReference>
<comment type="subcellular location">
    <subcellularLocation>
        <location evidence="1">Cytoplasm</location>
    </subcellularLocation>
</comment>
<proteinExistence type="predicted"/>
<dbReference type="GO" id="GO:0008270">
    <property type="term" value="F:zinc ion binding"/>
    <property type="evidence" value="ECO:0007669"/>
    <property type="project" value="UniProtKB-KW"/>
</dbReference>
<dbReference type="SMART" id="SM00356">
    <property type="entry name" value="ZnF_C3H1"/>
    <property type="match status" value="2"/>
</dbReference>
<keyword evidence="3 7" id="KW-0479">Metal-binding</keyword>
<dbReference type="InterPro" id="IPR046439">
    <property type="entry name" value="ZF_RZ_dom"/>
</dbReference>
<feature type="region of interest" description="Disordered" evidence="9">
    <location>
        <begin position="31"/>
        <end position="73"/>
    </location>
</feature>
<evidence type="ECO:0000256" key="2">
    <source>
        <dbReference type="ARBA" id="ARBA00022490"/>
    </source>
</evidence>
<dbReference type="SUPFAM" id="SSF52540">
    <property type="entry name" value="P-loop containing nucleoside triphosphate hydrolases"/>
    <property type="match status" value="1"/>
</dbReference>
<feature type="coiled-coil region" evidence="8">
    <location>
        <begin position="856"/>
        <end position="883"/>
    </location>
</feature>
<feature type="domain" description="C3H1-type" evidence="10">
    <location>
        <begin position="75"/>
        <end position="103"/>
    </location>
</feature>
<dbReference type="InterPro" id="IPR027417">
    <property type="entry name" value="P-loop_NTPase"/>
</dbReference>
<dbReference type="Pfam" id="PF20173">
    <property type="entry name" value="ZnF_RZ-type"/>
    <property type="match status" value="1"/>
</dbReference>
<protein>
    <recommendedName>
        <fullName evidence="13">P-loop containing nucleoside triphosphate hydrolase protein</fullName>
    </recommendedName>
</protein>